<dbReference type="AlphaFoldDB" id="A0A382EMV2"/>
<evidence type="ECO:0000313" key="2">
    <source>
        <dbReference type="EMBL" id="SVB51444.1"/>
    </source>
</evidence>
<proteinExistence type="predicted"/>
<protein>
    <recommendedName>
        <fullName evidence="3">DUF2796 domain-containing protein</fullName>
    </recommendedName>
</protein>
<organism evidence="2">
    <name type="scientific">marine metagenome</name>
    <dbReference type="NCBI Taxonomy" id="408172"/>
    <lineage>
        <taxon>unclassified sequences</taxon>
        <taxon>metagenomes</taxon>
        <taxon>ecological metagenomes</taxon>
    </lineage>
</organism>
<name>A0A382EMV2_9ZZZZ</name>
<dbReference type="InterPro" id="IPR021253">
    <property type="entry name" value="ZrgA-like"/>
</dbReference>
<dbReference type="EMBL" id="UINC01045099">
    <property type="protein sequence ID" value="SVB51444.1"/>
    <property type="molecule type" value="Genomic_DNA"/>
</dbReference>
<accession>A0A382EMV2</accession>
<feature type="region of interest" description="Disordered" evidence="1">
    <location>
        <begin position="106"/>
        <end position="129"/>
    </location>
</feature>
<dbReference type="Pfam" id="PF10986">
    <property type="entry name" value="ZrgA"/>
    <property type="match status" value="1"/>
</dbReference>
<evidence type="ECO:0008006" key="3">
    <source>
        <dbReference type="Google" id="ProtNLM"/>
    </source>
</evidence>
<sequence>MKNILIVLVCLFVSFDILAQVARQKDSHEHGAAIIKMVMEEERLQVEFEVPSESLIGFEHFPKSQSNRENFNEAIKILSDPSKLFSKPIKAECLLVGMNVSQSLFSQEEEHGDEAEEEHGHDESEKSEIHSEFKSNYSWNCQHLDEIDSIGTQLMTFFPRIEEIRVNWISNNGQGSLELESKDDLIKGWK</sequence>
<reference evidence="2" key="1">
    <citation type="submission" date="2018-05" db="EMBL/GenBank/DDBJ databases">
        <authorList>
            <person name="Lanie J.A."/>
            <person name="Ng W.-L."/>
            <person name="Kazmierczak K.M."/>
            <person name="Andrzejewski T.M."/>
            <person name="Davidsen T.M."/>
            <person name="Wayne K.J."/>
            <person name="Tettelin H."/>
            <person name="Glass J.I."/>
            <person name="Rusch D."/>
            <person name="Podicherti R."/>
            <person name="Tsui H.-C.T."/>
            <person name="Winkler M.E."/>
        </authorList>
    </citation>
    <scope>NUCLEOTIDE SEQUENCE</scope>
</reference>
<evidence type="ECO:0000256" key="1">
    <source>
        <dbReference type="SAM" id="MobiDB-lite"/>
    </source>
</evidence>
<feature type="compositionally biased region" description="Basic and acidic residues" evidence="1">
    <location>
        <begin position="118"/>
        <end position="129"/>
    </location>
</feature>
<gene>
    <name evidence="2" type="ORF">METZ01_LOCUS204298</name>
</gene>